<dbReference type="AlphaFoldDB" id="M5RFS2"/>
<comment type="caution">
    <text evidence="1">The sequence shown here is derived from an EMBL/GenBank/DDBJ whole genome shotgun (WGS) entry which is preliminary data.</text>
</comment>
<accession>M5RFS2</accession>
<evidence type="ECO:0000313" key="1">
    <source>
        <dbReference type="EMBL" id="EMI17946.1"/>
    </source>
</evidence>
<keyword evidence="2" id="KW-1185">Reference proteome</keyword>
<dbReference type="EMBL" id="ANOG01000731">
    <property type="protein sequence ID" value="EMI17946.1"/>
    <property type="molecule type" value="Genomic_DNA"/>
</dbReference>
<sequence length="257" mass="28735">MPRFYRHLRRVRDERSVLSRWGHSVNTDELASQDIVAPEILSLLGEITHVPMQPPGYHAGIQHTYGYLLSRIETPYGFKRDRWLRSTIENGFGLPKQSLQALPRRGTLLGNLTVFLSLLSLRDQPAVDMTGCTATFNSSELSRAKGTRLLETFRLPTSASTSTKAVGDVYQLQTDMFPFRTPLDHTNDSGLLVYAIRRGTGSAKLITTFPISDKTKDELLDPERLGPQQSIRLRFNAYLDGFPAGGVLGERVVSELS</sequence>
<dbReference type="Proteomes" id="UP000011991">
    <property type="component" value="Unassembled WGS sequence"/>
</dbReference>
<name>M5RFS2_9BACT</name>
<protein>
    <submittedName>
        <fullName evidence="1">Uncharacterized protein</fullName>
    </submittedName>
</protein>
<gene>
    <name evidence="1" type="ORF">RMSM_05123</name>
</gene>
<organism evidence="1 2">
    <name type="scientific">Rhodopirellula maiorica SM1</name>
    <dbReference type="NCBI Taxonomy" id="1265738"/>
    <lineage>
        <taxon>Bacteria</taxon>
        <taxon>Pseudomonadati</taxon>
        <taxon>Planctomycetota</taxon>
        <taxon>Planctomycetia</taxon>
        <taxon>Pirellulales</taxon>
        <taxon>Pirellulaceae</taxon>
        <taxon>Novipirellula</taxon>
    </lineage>
</organism>
<reference evidence="1 2" key="1">
    <citation type="journal article" date="2013" name="Mar. Genomics">
        <title>Expression of sulfatases in Rhodopirellula baltica and the diversity of sulfatases in the genus Rhodopirellula.</title>
        <authorList>
            <person name="Wegner C.E."/>
            <person name="Richter-Heitmann T."/>
            <person name="Klindworth A."/>
            <person name="Klockow C."/>
            <person name="Richter M."/>
            <person name="Achstetter T."/>
            <person name="Glockner F.O."/>
            <person name="Harder J."/>
        </authorList>
    </citation>
    <scope>NUCLEOTIDE SEQUENCE [LARGE SCALE GENOMIC DNA]</scope>
    <source>
        <strain evidence="1 2">SM1</strain>
    </source>
</reference>
<dbReference type="PATRIC" id="fig|1265738.3.peg.5150"/>
<evidence type="ECO:0000313" key="2">
    <source>
        <dbReference type="Proteomes" id="UP000011991"/>
    </source>
</evidence>
<proteinExistence type="predicted"/>